<dbReference type="Gene3D" id="1.10.10.10">
    <property type="entry name" value="Winged helix-like DNA-binding domain superfamily/Winged helix DNA-binding domain"/>
    <property type="match status" value="1"/>
</dbReference>
<keyword evidence="2" id="KW-0805">Transcription regulation</keyword>
<evidence type="ECO:0000256" key="5">
    <source>
        <dbReference type="ARBA" id="ARBA00023163"/>
    </source>
</evidence>
<dbReference type="Proteomes" id="UP000019678">
    <property type="component" value="Unassembled WGS sequence"/>
</dbReference>
<reference evidence="7 8" key="1">
    <citation type="submission" date="2013-05" db="EMBL/GenBank/DDBJ databases">
        <title>Genome assembly of Chondromyces apiculatus DSM 436.</title>
        <authorList>
            <person name="Sharma G."/>
            <person name="Khatri I."/>
            <person name="Kaur C."/>
            <person name="Mayilraj S."/>
            <person name="Subramanian S."/>
        </authorList>
    </citation>
    <scope>NUCLEOTIDE SEQUENCE [LARGE SCALE GENOMIC DNA]</scope>
    <source>
        <strain evidence="7 8">DSM 436</strain>
    </source>
</reference>
<dbReference type="PRINTS" id="PR00039">
    <property type="entry name" value="HTHLYSR"/>
</dbReference>
<protein>
    <submittedName>
        <fullName evidence="7">Hydrogen peroxide-inducible activator</fullName>
    </submittedName>
</protein>
<dbReference type="GO" id="GO:0032993">
    <property type="term" value="C:protein-DNA complex"/>
    <property type="evidence" value="ECO:0007669"/>
    <property type="project" value="TreeGrafter"/>
</dbReference>
<keyword evidence="4" id="KW-0010">Activator</keyword>
<organism evidence="7 8">
    <name type="scientific">Chondromyces apiculatus DSM 436</name>
    <dbReference type="NCBI Taxonomy" id="1192034"/>
    <lineage>
        <taxon>Bacteria</taxon>
        <taxon>Pseudomonadati</taxon>
        <taxon>Myxococcota</taxon>
        <taxon>Polyangia</taxon>
        <taxon>Polyangiales</taxon>
        <taxon>Polyangiaceae</taxon>
        <taxon>Chondromyces</taxon>
    </lineage>
</organism>
<dbReference type="CDD" id="cd08411">
    <property type="entry name" value="PBP2_OxyR"/>
    <property type="match status" value="1"/>
</dbReference>
<dbReference type="RefSeq" id="WP_052375401.1">
    <property type="nucleotide sequence ID" value="NZ_ASRX01000023.1"/>
</dbReference>
<evidence type="ECO:0000313" key="8">
    <source>
        <dbReference type="Proteomes" id="UP000019678"/>
    </source>
</evidence>
<evidence type="ECO:0000313" key="7">
    <source>
        <dbReference type="EMBL" id="EYF05480.1"/>
    </source>
</evidence>
<comment type="caution">
    <text evidence="7">The sequence shown here is derived from an EMBL/GenBank/DDBJ whole genome shotgun (WGS) entry which is preliminary data.</text>
</comment>
<dbReference type="InterPro" id="IPR000847">
    <property type="entry name" value="LysR_HTH_N"/>
</dbReference>
<evidence type="ECO:0000259" key="6">
    <source>
        <dbReference type="PROSITE" id="PS50931"/>
    </source>
</evidence>
<feature type="domain" description="HTH lysR-type" evidence="6">
    <location>
        <begin position="8"/>
        <end position="65"/>
    </location>
</feature>
<name>A0A017T9I8_9BACT</name>
<sequence length="324" mass="35536">MALDLSSLTLTQLRYLVAVDRHRSFRVAAEHSSVSQPALSMQIQKLEGILGGAIFDRSRHPTVTTELGARIVAQARVILHECDRLGQLAEAGDDPSGTYRLGIIPTLAPTLVPLFLPRFLAAYPRVSLVVEELPTSALIQSLLDDSLDGGLAATPLDVPQIHERPLFLEPFYVYLSPNHPLRAQAALRQEDLADERIWLLAEGHCFRAQVLQLCDLGRRSAREVPTSRFESGSLETLVRLVDAGEGITLLPELVVQSLPEDARLARVRPFRMPIPSRKVSFVFGRNQLRGSVADAIVRTILSSLPETTLGASDAAEGWAVIPPR</sequence>
<dbReference type="SUPFAM" id="SSF46785">
    <property type="entry name" value="Winged helix' DNA-binding domain"/>
    <property type="match status" value="1"/>
</dbReference>
<dbReference type="Pfam" id="PF00126">
    <property type="entry name" value="HTH_1"/>
    <property type="match status" value="1"/>
</dbReference>
<dbReference type="Gene3D" id="3.40.190.10">
    <property type="entry name" value="Periplasmic binding protein-like II"/>
    <property type="match status" value="2"/>
</dbReference>
<keyword evidence="3" id="KW-0238">DNA-binding</keyword>
<evidence type="ECO:0000256" key="3">
    <source>
        <dbReference type="ARBA" id="ARBA00023125"/>
    </source>
</evidence>
<dbReference type="GO" id="GO:0003677">
    <property type="term" value="F:DNA binding"/>
    <property type="evidence" value="ECO:0007669"/>
    <property type="project" value="UniProtKB-KW"/>
</dbReference>
<evidence type="ECO:0000256" key="2">
    <source>
        <dbReference type="ARBA" id="ARBA00023015"/>
    </source>
</evidence>
<dbReference type="InterPro" id="IPR036388">
    <property type="entry name" value="WH-like_DNA-bd_sf"/>
</dbReference>
<dbReference type="EMBL" id="ASRX01000023">
    <property type="protein sequence ID" value="EYF05480.1"/>
    <property type="molecule type" value="Genomic_DNA"/>
</dbReference>
<gene>
    <name evidence="7" type="ORF">CAP_3208</name>
</gene>
<dbReference type="eggNOG" id="COG0583">
    <property type="taxonomic scope" value="Bacteria"/>
</dbReference>
<dbReference type="PANTHER" id="PTHR30346">
    <property type="entry name" value="TRANSCRIPTIONAL DUAL REGULATOR HCAR-RELATED"/>
    <property type="match status" value="1"/>
</dbReference>
<dbReference type="PANTHER" id="PTHR30346:SF26">
    <property type="entry name" value="HYDROGEN PEROXIDE-INDUCIBLE GENES ACTIVATOR"/>
    <property type="match status" value="1"/>
</dbReference>
<keyword evidence="8" id="KW-1185">Reference proteome</keyword>
<dbReference type="PROSITE" id="PS50931">
    <property type="entry name" value="HTH_LYSR"/>
    <property type="match status" value="1"/>
</dbReference>
<dbReference type="InterPro" id="IPR005119">
    <property type="entry name" value="LysR_subst-bd"/>
</dbReference>
<dbReference type="InterPro" id="IPR036390">
    <property type="entry name" value="WH_DNA-bd_sf"/>
</dbReference>
<accession>A0A017T9I8</accession>
<dbReference type="Pfam" id="PF03466">
    <property type="entry name" value="LysR_substrate"/>
    <property type="match status" value="1"/>
</dbReference>
<dbReference type="STRING" id="1192034.CAP_3208"/>
<dbReference type="SUPFAM" id="SSF53850">
    <property type="entry name" value="Periplasmic binding protein-like II"/>
    <property type="match status" value="1"/>
</dbReference>
<comment type="similarity">
    <text evidence="1">Belongs to the LysR transcriptional regulatory family.</text>
</comment>
<proteinExistence type="inferred from homology"/>
<dbReference type="GO" id="GO:0003700">
    <property type="term" value="F:DNA-binding transcription factor activity"/>
    <property type="evidence" value="ECO:0007669"/>
    <property type="project" value="InterPro"/>
</dbReference>
<keyword evidence="5" id="KW-0804">Transcription</keyword>
<dbReference type="AlphaFoldDB" id="A0A017T9I8"/>
<evidence type="ECO:0000256" key="4">
    <source>
        <dbReference type="ARBA" id="ARBA00023159"/>
    </source>
</evidence>
<evidence type="ECO:0000256" key="1">
    <source>
        <dbReference type="ARBA" id="ARBA00009437"/>
    </source>
</evidence>